<feature type="compositionally biased region" description="Polar residues" evidence="1">
    <location>
        <begin position="188"/>
        <end position="205"/>
    </location>
</feature>
<evidence type="ECO:0000313" key="2">
    <source>
        <dbReference type="EMBL" id="JAI15543.1"/>
    </source>
</evidence>
<protein>
    <submittedName>
        <fullName evidence="2">Uncharacterized protein</fullName>
    </submittedName>
</protein>
<dbReference type="Gene3D" id="3.30.1330.30">
    <property type="match status" value="1"/>
</dbReference>
<dbReference type="EMBL" id="GDAI01002060">
    <property type="protein sequence ID" value="JAI15543.1"/>
    <property type="molecule type" value="mRNA"/>
</dbReference>
<feature type="region of interest" description="Disordered" evidence="1">
    <location>
        <begin position="175"/>
        <end position="212"/>
    </location>
</feature>
<feature type="non-terminal residue" evidence="2">
    <location>
        <position position="324"/>
    </location>
</feature>
<feature type="non-terminal residue" evidence="2">
    <location>
        <position position="1"/>
    </location>
</feature>
<evidence type="ECO:0000256" key="1">
    <source>
        <dbReference type="SAM" id="MobiDB-lite"/>
    </source>
</evidence>
<reference evidence="2" key="1">
    <citation type="journal article" date="2015" name="Insect Biochem. Mol. Biol.">
        <title>An insight into the sialome of the horse fly, Tabanus bromius.</title>
        <authorList>
            <person name="Ribeiro J.M."/>
            <person name="Kazimirova M."/>
            <person name="Takac P."/>
            <person name="Andersen J.F."/>
            <person name="Francischetti I.M."/>
        </authorList>
    </citation>
    <scope>NUCLEOTIDE SEQUENCE</scope>
</reference>
<accession>A0A0K8TN13</accession>
<dbReference type="InterPro" id="IPR029064">
    <property type="entry name" value="Ribosomal_eL30-like_sf"/>
</dbReference>
<organism evidence="2">
    <name type="scientific">Tabanus bromius</name>
    <name type="common">Band-eyed brown horse fly</name>
    <dbReference type="NCBI Taxonomy" id="304241"/>
    <lineage>
        <taxon>Eukaryota</taxon>
        <taxon>Metazoa</taxon>
        <taxon>Ecdysozoa</taxon>
        <taxon>Arthropoda</taxon>
        <taxon>Hexapoda</taxon>
        <taxon>Insecta</taxon>
        <taxon>Pterygota</taxon>
        <taxon>Neoptera</taxon>
        <taxon>Endopterygota</taxon>
        <taxon>Diptera</taxon>
        <taxon>Brachycera</taxon>
        <taxon>Tabanomorpha</taxon>
        <taxon>Tabanoidea</taxon>
        <taxon>Tabanidae</taxon>
        <taxon>Tabanus</taxon>
    </lineage>
</organism>
<proteinExistence type="evidence at transcript level"/>
<sequence>SIVRMKKLTKKEKKLSANKLKTILAQPLPVYWPEIKDDDKDELHAILSETFKEEEEINKNARKQSVTIGLTSSLRAIQNDKASCVFFSADLKPKFVVNQAINLVLSKHKYTVALIVPLLEDLTEKHFGVKAAAFAVLKNTLPHVDSWSTNKAKLFPVPPILEQYYNARHELPKVKNTETEESPPSSSQLNTKSSIKLAEPSSSSEGSKKLEASKESANKWGDFISFDGKARHIGTVEMDVDLETDKALLINKIKKFTNKSKENDSRKESIKSKLVQGKLKKLEKKKAASVIENSDKSKESIYISLKMSKIQKNPKKIKKKKFIK</sequence>
<dbReference type="SUPFAM" id="SSF55315">
    <property type="entry name" value="L30e-like"/>
    <property type="match status" value="1"/>
</dbReference>
<dbReference type="AlphaFoldDB" id="A0A0K8TN13"/>
<name>A0A0K8TN13_TABBR</name>